<reference evidence="1" key="1">
    <citation type="submission" date="2020-11" db="EMBL/GenBank/DDBJ databases">
        <authorList>
            <person name="Tran Van P."/>
        </authorList>
    </citation>
    <scope>NUCLEOTIDE SEQUENCE</scope>
</reference>
<organism evidence="1">
    <name type="scientific">Cyprideis torosa</name>
    <dbReference type="NCBI Taxonomy" id="163714"/>
    <lineage>
        <taxon>Eukaryota</taxon>
        <taxon>Metazoa</taxon>
        <taxon>Ecdysozoa</taxon>
        <taxon>Arthropoda</taxon>
        <taxon>Crustacea</taxon>
        <taxon>Oligostraca</taxon>
        <taxon>Ostracoda</taxon>
        <taxon>Podocopa</taxon>
        <taxon>Podocopida</taxon>
        <taxon>Cytherocopina</taxon>
        <taxon>Cytheroidea</taxon>
        <taxon>Cytherideidae</taxon>
        <taxon>Cyprideis</taxon>
    </lineage>
</organism>
<name>A0A7R8WXS4_9CRUS</name>
<proteinExistence type="predicted"/>
<feature type="non-terminal residue" evidence="1">
    <location>
        <position position="71"/>
    </location>
</feature>
<sequence length="71" mass="7587">MIGGVVAALVGPNLANLSRDWLPQAVFAGSYLSLIVVYLLSLLALSFLDLPHVSADEVDEAEIPPRALRDI</sequence>
<dbReference type="AlphaFoldDB" id="A0A7R8WXS4"/>
<gene>
    <name evidence="1" type="ORF">CTOB1V02_LOCUS16920</name>
</gene>
<dbReference type="EMBL" id="OB715958">
    <property type="protein sequence ID" value="CAD7239105.1"/>
    <property type="molecule type" value="Genomic_DNA"/>
</dbReference>
<accession>A0A7R8WXS4</accession>
<evidence type="ECO:0000313" key="1">
    <source>
        <dbReference type="EMBL" id="CAD7239105.1"/>
    </source>
</evidence>
<protein>
    <submittedName>
        <fullName evidence="1">Uncharacterized protein</fullName>
    </submittedName>
</protein>